<dbReference type="AlphaFoldDB" id="A0ABD6RA52"/>
<organism evidence="1 2">
    <name type="scientific">Bacillus thuringiensis</name>
    <dbReference type="NCBI Taxonomy" id="1428"/>
    <lineage>
        <taxon>Bacteria</taxon>
        <taxon>Bacillati</taxon>
        <taxon>Bacillota</taxon>
        <taxon>Bacilli</taxon>
        <taxon>Bacillales</taxon>
        <taxon>Bacillaceae</taxon>
        <taxon>Bacillus</taxon>
        <taxon>Bacillus cereus group</taxon>
    </lineage>
</organism>
<evidence type="ECO:0000313" key="1">
    <source>
        <dbReference type="EMBL" id="OPD53363.1"/>
    </source>
</evidence>
<dbReference type="Proteomes" id="UP000190187">
    <property type="component" value="Unassembled WGS sequence"/>
</dbReference>
<proteinExistence type="predicted"/>
<sequence>MNQINETSQKEEKKDSKRKELISAKDVFKEHGSQPEYNKENFNDGVRFIRTPADIKHYMFMSDYGVKESTLWLYLVIVDRYNDLYGYAYPTQSQLAFEMGRKPNAIKQNLRVLENVGLLKTESRGKGFANVYKPLVPMELERMLKLFPSAKARYEKLRVDLKIYDKTNLDRMPEHMQQRREASLKEIEVRKAAKEAAATTGEK</sequence>
<dbReference type="RefSeq" id="WP_078993597.1">
    <property type="nucleotide sequence ID" value="NZ_MSTN01000003.1"/>
</dbReference>
<dbReference type="Gene3D" id="1.10.10.10">
    <property type="entry name" value="Winged helix-like DNA-binding domain superfamily/Winged helix DNA-binding domain"/>
    <property type="match status" value="1"/>
</dbReference>
<name>A0ABD6RA52_BACTU</name>
<protein>
    <recommendedName>
        <fullName evidence="3">Helix-turn-helix domain-containing protein</fullName>
    </recommendedName>
</protein>
<reference evidence="1 2" key="1">
    <citation type="submission" date="2017-01" db="EMBL/GenBank/DDBJ databases">
        <title>Draft Genome Sequence of Bacillus thuringiensis DNG9.</title>
        <authorList>
            <person name="Rosana A.R."/>
            <person name="Daas M.S."/>
            <person name="Acedo J.Z."/>
            <person name="Case R.J."/>
            <person name="Vederas J.C."/>
            <person name="Nateche F."/>
            <person name="Kebbouche-Gana S."/>
        </authorList>
    </citation>
    <scope>NUCLEOTIDE SEQUENCE [LARGE SCALE GENOMIC DNA]</scope>
    <source>
        <strain evidence="1 2">DNG9</strain>
    </source>
</reference>
<dbReference type="InterPro" id="IPR036388">
    <property type="entry name" value="WH-like_DNA-bd_sf"/>
</dbReference>
<evidence type="ECO:0008006" key="3">
    <source>
        <dbReference type="Google" id="ProtNLM"/>
    </source>
</evidence>
<accession>A0ABD6RA52</accession>
<evidence type="ECO:0000313" key="2">
    <source>
        <dbReference type="Proteomes" id="UP000190187"/>
    </source>
</evidence>
<comment type="caution">
    <text evidence="1">The sequence shown here is derived from an EMBL/GenBank/DDBJ whole genome shotgun (WGS) entry which is preliminary data.</text>
</comment>
<dbReference type="EMBL" id="MSTN01000003">
    <property type="protein sequence ID" value="OPD53363.1"/>
    <property type="molecule type" value="Genomic_DNA"/>
</dbReference>
<gene>
    <name evidence="1" type="ORF">BVF97_07795</name>
</gene>